<sequence length="185" mass="21041">MTIDDFAAESDFEAVEHLVVNKAPDAMYSALRNLDLLTIRSSTADLAMWVRGLPERLRRRVPPRQPTRLTYDDLVASGDWVLLGEQPGREVIFGAAGRFWTPIVRWEQVEAEQFTEYGKPGRGKIFSSLSVRPYGRSSSLVTYDIRTVLNDPITHRIFKLYWVVVKPFVRAIMRATVRTAAEQAA</sequence>
<evidence type="ECO:0008006" key="3">
    <source>
        <dbReference type="Google" id="ProtNLM"/>
    </source>
</evidence>
<dbReference type="AlphaFoldDB" id="A0A426JMP4"/>
<proteinExistence type="predicted"/>
<keyword evidence="2" id="KW-1185">Reference proteome</keyword>
<gene>
    <name evidence="1" type="ORF">EIL87_20190</name>
</gene>
<comment type="caution">
    <text evidence="1">The sequence shown here is derived from an EMBL/GenBank/DDBJ whole genome shotgun (WGS) entry which is preliminary data.</text>
</comment>
<name>A0A426JMP4_9PSEU</name>
<evidence type="ECO:0000313" key="1">
    <source>
        <dbReference type="EMBL" id="RRO14317.1"/>
    </source>
</evidence>
<dbReference type="EMBL" id="RSAA01000020">
    <property type="protein sequence ID" value="RRO14317.1"/>
    <property type="molecule type" value="Genomic_DNA"/>
</dbReference>
<accession>A0A426JMP4</accession>
<organism evidence="1 2">
    <name type="scientific">Saccharopolyspora rhizosphaerae</name>
    <dbReference type="NCBI Taxonomy" id="2492662"/>
    <lineage>
        <taxon>Bacteria</taxon>
        <taxon>Bacillati</taxon>
        <taxon>Actinomycetota</taxon>
        <taxon>Actinomycetes</taxon>
        <taxon>Pseudonocardiales</taxon>
        <taxon>Pseudonocardiaceae</taxon>
        <taxon>Saccharopolyspora</taxon>
    </lineage>
</organism>
<evidence type="ECO:0000313" key="2">
    <source>
        <dbReference type="Proteomes" id="UP000274515"/>
    </source>
</evidence>
<protein>
    <recommendedName>
        <fullName evidence="3">SRPBCC family protein</fullName>
    </recommendedName>
</protein>
<dbReference type="Proteomes" id="UP000274515">
    <property type="component" value="Unassembled WGS sequence"/>
</dbReference>
<reference evidence="1 2" key="1">
    <citation type="submission" date="2018-11" db="EMBL/GenBank/DDBJ databases">
        <title>Saccharopolyspora rhizosphaerae sp. nov., an actinomycete isolated from rhizosphere soil in Thailand.</title>
        <authorList>
            <person name="Intra B."/>
            <person name="Euanorasetr J."/>
            <person name="Take A."/>
            <person name="Inahashi Y."/>
            <person name="Mori M."/>
            <person name="Panbangred W."/>
            <person name="Matsumoto A."/>
        </authorList>
    </citation>
    <scope>NUCLEOTIDE SEQUENCE [LARGE SCALE GENOMIC DNA]</scope>
    <source>
        <strain evidence="1 2">H219</strain>
    </source>
</reference>
<dbReference type="OrthoDB" id="5464833at2"/>